<organism evidence="2 3">
    <name type="scientific">Segnochrobactrum spirostomi</name>
    <dbReference type="NCBI Taxonomy" id="2608987"/>
    <lineage>
        <taxon>Bacteria</taxon>
        <taxon>Pseudomonadati</taxon>
        <taxon>Pseudomonadota</taxon>
        <taxon>Alphaproteobacteria</taxon>
        <taxon>Hyphomicrobiales</taxon>
        <taxon>Segnochrobactraceae</taxon>
        <taxon>Segnochrobactrum</taxon>
    </lineage>
</organism>
<protein>
    <submittedName>
        <fullName evidence="2">Uncharacterized protein</fullName>
    </submittedName>
</protein>
<evidence type="ECO:0000256" key="1">
    <source>
        <dbReference type="SAM" id="MobiDB-lite"/>
    </source>
</evidence>
<evidence type="ECO:0000313" key="2">
    <source>
        <dbReference type="EMBL" id="MQT14481.1"/>
    </source>
</evidence>
<comment type="caution">
    <text evidence="2">The sequence shown here is derived from an EMBL/GenBank/DDBJ whole genome shotgun (WGS) entry which is preliminary data.</text>
</comment>
<accession>A0A6A7Y927</accession>
<evidence type="ECO:0000313" key="3">
    <source>
        <dbReference type="Proteomes" id="UP000332515"/>
    </source>
</evidence>
<proteinExistence type="predicted"/>
<sequence>MNTANLQLQGLLLAMTTLMNALERRGALSARDIDAALDEALAMIREDAERTDQLSPANLQAVMFPVRFLKFARGAAPAHTFSEIAAIVGKDTTSGQEAFGRDASVPTVPVPPTTGRDEPSA</sequence>
<gene>
    <name evidence="2" type="ORF">F0357_17855</name>
</gene>
<dbReference type="EMBL" id="VWNA01000001">
    <property type="protein sequence ID" value="MQT14481.1"/>
    <property type="molecule type" value="Genomic_DNA"/>
</dbReference>
<dbReference type="RefSeq" id="WP_153485288.1">
    <property type="nucleotide sequence ID" value="NZ_VWNA01000001.1"/>
</dbReference>
<name>A0A6A7Y927_9HYPH</name>
<keyword evidence="3" id="KW-1185">Reference proteome</keyword>
<dbReference type="Proteomes" id="UP000332515">
    <property type="component" value="Unassembled WGS sequence"/>
</dbReference>
<feature type="region of interest" description="Disordered" evidence="1">
    <location>
        <begin position="95"/>
        <end position="121"/>
    </location>
</feature>
<dbReference type="AlphaFoldDB" id="A0A6A7Y927"/>
<reference evidence="2 3" key="1">
    <citation type="submission" date="2019-09" db="EMBL/GenBank/DDBJ databases">
        <title>Segnochrobactrum spirostomi gen. nov., sp. nov., isolated from the ciliate Spirostomum cf. yagiui and description of a novel family, Segnochrobactraceae fam. nov. within the order Rhizobiales of the class Alphaproteobacteria.</title>
        <authorList>
            <person name="Akter S."/>
            <person name="Shazib S.U.A."/>
            <person name="Shin M.K."/>
        </authorList>
    </citation>
    <scope>NUCLEOTIDE SEQUENCE [LARGE SCALE GENOMIC DNA]</scope>
    <source>
        <strain evidence="2 3">Sp-1</strain>
    </source>
</reference>